<dbReference type="Proteomes" id="UP001623348">
    <property type="component" value="Unassembled WGS sequence"/>
</dbReference>
<gene>
    <name evidence="1" type="ORF">GRJ2_000813000</name>
</gene>
<reference evidence="1 2" key="1">
    <citation type="submission" date="2024-06" db="EMBL/GenBank/DDBJ databases">
        <title>The draft genome of Grus japonensis, version 3.</title>
        <authorList>
            <person name="Nabeshima K."/>
            <person name="Suzuki S."/>
            <person name="Onuma M."/>
        </authorList>
    </citation>
    <scope>NUCLEOTIDE SEQUENCE [LARGE SCALE GENOMIC DNA]</scope>
    <source>
        <strain evidence="1 2">451A</strain>
    </source>
</reference>
<evidence type="ECO:0000313" key="2">
    <source>
        <dbReference type="Proteomes" id="UP001623348"/>
    </source>
</evidence>
<organism evidence="1 2">
    <name type="scientific">Grus japonensis</name>
    <name type="common">Japanese crane</name>
    <name type="synonym">Red-crowned crane</name>
    <dbReference type="NCBI Taxonomy" id="30415"/>
    <lineage>
        <taxon>Eukaryota</taxon>
        <taxon>Metazoa</taxon>
        <taxon>Chordata</taxon>
        <taxon>Craniata</taxon>
        <taxon>Vertebrata</taxon>
        <taxon>Euteleostomi</taxon>
        <taxon>Archelosauria</taxon>
        <taxon>Archosauria</taxon>
        <taxon>Dinosauria</taxon>
        <taxon>Saurischia</taxon>
        <taxon>Theropoda</taxon>
        <taxon>Coelurosauria</taxon>
        <taxon>Aves</taxon>
        <taxon>Neognathae</taxon>
        <taxon>Neoaves</taxon>
        <taxon>Gruiformes</taxon>
        <taxon>Gruidae</taxon>
        <taxon>Grus</taxon>
    </lineage>
</organism>
<accession>A0ABC9WFM6</accession>
<dbReference type="AlphaFoldDB" id="A0ABC9WFM6"/>
<protein>
    <recommendedName>
        <fullName evidence="3">Reverse transcriptase</fullName>
    </recommendedName>
</protein>
<dbReference type="EMBL" id="BAAFJT010000002">
    <property type="protein sequence ID" value="GAB0183477.1"/>
    <property type="molecule type" value="Genomic_DNA"/>
</dbReference>
<evidence type="ECO:0008006" key="3">
    <source>
        <dbReference type="Google" id="ProtNLM"/>
    </source>
</evidence>
<dbReference type="PANTHER" id="PTHR33332">
    <property type="entry name" value="REVERSE TRANSCRIPTASE DOMAIN-CONTAINING PROTEIN"/>
    <property type="match status" value="1"/>
</dbReference>
<proteinExistence type="predicted"/>
<evidence type="ECO:0000313" key="1">
    <source>
        <dbReference type="EMBL" id="GAB0183477.1"/>
    </source>
</evidence>
<name>A0ABC9WFM6_GRUJA</name>
<dbReference type="PRINTS" id="PR01345">
    <property type="entry name" value="CERVTRCPTASE"/>
</dbReference>
<keyword evidence="2" id="KW-1185">Reference proteome</keyword>
<sequence>MPEGQDAIQRDLDKLRKWAPMNLIRFNKAKCKVLHLGWGNPWYQYRLGDEWIESSLTYKDLGVPLDEKLDMSRQCALTTQKANRILGCIKRSVASRLREVILPLYSVLMRLHLEYCVQLCSLQHRKDIELLEWVQRRATKMIGRLEHFSCKNKLRGLGLFSLEKRRLWGDLIEAFQYLKGPYKKDGDKSFSRVCCDRTRGNGFKLKEGRFRLDVRKKFFTMRVVKHWHRLPRELVHAPSLETFKVRLDGALSKLV</sequence>
<comment type="caution">
    <text evidence="1">The sequence shown here is derived from an EMBL/GenBank/DDBJ whole genome shotgun (WGS) entry which is preliminary data.</text>
</comment>